<dbReference type="Gene3D" id="1.25.40.10">
    <property type="entry name" value="Tetratricopeptide repeat domain"/>
    <property type="match status" value="2"/>
</dbReference>
<gene>
    <name evidence="3" type="ORF">ENUP19_0057G0068</name>
</gene>
<name>A0ABQ0DCZ2_9EUKA</name>
<dbReference type="EMBL" id="BAAFRS010000057">
    <property type="protein sequence ID" value="GAB1220734.1"/>
    <property type="molecule type" value="Genomic_DNA"/>
</dbReference>
<protein>
    <recommendedName>
        <fullName evidence="5">Sel1 repeat-containing protein</fullName>
    </recommendedName>
</protein>
<dbReference type="InterPro" id="IPR006597">
    <property type="entry name" value="Sel1-like"/>
</dbReference>
<evidence type="ECO:0000256" key="1">
    <source>
        <dbReference type="ARBA" id="ARBA00038101"/>
    </source>
</evidence>
<dbReference type="Proteomes" id="UP001628156">
    <property type="component" value="Unassembled WGS sequence"/>
</dbReference>
<dbReference type="PANTHER" id="PTHR11102">
    <property type="entry name" value="SEL-1-LIKE PROTEIN"/>
    <property type="match status" value="1"/>
</dbReference>
<dbReference type="SMART" id="SM00671">
    <property type="entry name" value="SEL1"/>
    <property type="match status" value="2"/>
</dbReference>
<sequence length="405" mass="45835">MTDPLINSQINSISPTISPSPMVVNQDPSKQLGSVSVDDTSDDYVNETFPLIAHWRDSFNSKEQHSNEFCIVISVLMTMAALIILFIICIIADNGNPYASLVLAKTMISNDDLKKDTLHVNDDCLKLIQQAIPLPEAMFILYKITKNMQYLICAADSNYQDALYLAAIELLQQGGQNDKAIEFMKKCVSLGNKDASIYMIKYYIDKKEFKNAQSIFDLIEYKFDDTLKKLKGILDICRANYDSSSIQFLREHMEDIECKYYVAIQTLFTGSEELLSEFKNNTEDIIGYKNIGLNACLMIARAFKNGIGVKKDLSKSALWYESALTKGFNDYVEVSDCYQELNQPQKVFDCLNKAAENGDKNGMVRLGKLLLEKNDEEGHEMAMIWFEQALELGSEEAKEILSKLQ</sequence>
<evidence type="ECO:0000256" key="2">
    <source>
        <dbReference type="SAM" id="Phobius"/>
    </source>
</evidence>
<feature type="transmembrane region" description="Helical" evidence="2">
    <location>
        <begin position="69"/>
        <end position="88"/>
    </location>
</feature>
<dbReference type="SUPFAM" id="SSF81901">
    <property type="entry name" value="HCP-like"/>
    <property type="match status" value="2"/>
</dbReference>
<comment type="similarity">
    <text evidence="1">Belongs to the sel-1 family.</text>
</comment>
<proteinExistence type="inferred from homology"/>
<keyword evidence="4" id="KW-1185">Reference proteome</keyword>
<dbReference type="PANTHER" id="PTHR11102:SF160">
    <property type="entry name" value="ERAD-ASSOCIATED E3 UBIQUITIN-PROTEIN LIGASE COMPONENT HRD3"/>
    <property type="match status" value="1"/>
</dbReference>
<keyword evidence="2" id="KW-1133">Transmembrane helix</keyword>
<evidence type="ECO:0000313" key="3">
    <source>
        <dbReference type="EMBL" id="GAB1220734.1"/>
    </source>
</evidence>
<keyword evidence="2" id="KW-0812">Transmembrane</keyword>
<accession>A0ABQ0DCZ2</accession>
<evidence type="ECO:0000313" key="4">
    <source>
        <dbReference type="Proteomes" id="UP001628156"/>
    </source>
</evidence>
<dbReference type="Pfam" id="PF08238">
    <property type="entry name" value="Sel1"/>
    <property type="match status" value="2"/>
</dbReference>
<reference evidence="3 4" key="1">
    <citation type="journal article" date="2019" name="PLoS Negl. Trop. Dis.">
        <title>Whole genome sequencing of Entamoeba nuttalli reveals mammalian host-related molecular signatures and a novel octapeptide-repeat surface protein.</title>
        <authorList>
            <person name="Tanaka M."/>
            <person name="Makiuchi T."/>
            <person name="Komiyama T."/>
            <person name="Shiina T."/>
            <person name="Osaki K."/>
            <person name="Tachibana H."/>
        </authorList>
    </citation>
    <scope>NUCLEOTIDE SEQUENCE [LARGE SCALE GENOMIC DNA]</scope>
    <source>
        <strain evidence="3 4">P19-061405</strain>
    </source>
</reference>
<dbReference type="InterPro" id="IPR050767">
    <property type="entry name" value="Sel1_AlgK"/>
</dbReference>
<comment type="caution">
    <text evidence="3">The sequence shown here is derived from an EMBL/GenBank/DDBJ whole genome shotgun (WGS) entry which is preliminary data.</text>
</comment>
<organism evidence="3 4">
    <name type="scientific">Entamoeba nuttalli</name>
    <dbReference type="NCBI Taxonomy" id="412467"/>
    <lineage>
        <taxon>Eukaryota</taxon>
        <taxon>Amoebozoa</taxon>
        <taxon>Evosea</taxon>
        <taxon>Archamoebae</taxon>
        <taxon>Mastigamoebida</taxon>
        <taxon>Entamoebidae</taxon>
        <taxon>Entamoeba</taxon>
    </lineage>
</organism>
<evidence type="ECO:0008006" key="5">
    <source>
        <dbReference type="Google" id="ProtNLM"/>
    </source>
</evidence>
<keyword evidence="2" id="KW-0472">Membrane</keyword>
<dbReference type="InterPro" id="IPR011990">
    <property type="entry name" value="TPR-like_helical_dom_sf"/>
</dbReference>